<dbReference type="Gene3D" id="6.10.140.1060">
    <property type="match status" value="1"/>
</dbReference>
<keyword evidence="7" id="KW-0677">Repeat</keyword>
<dbReference type="GO" id="GO:0005524">
    <property type="term" value="F:ATP binding"/>
    <property type="evidence" value="ECO:0007669"/>
    <property type="project" value="UniProtKB-KW"/>
</dbReference>
<keyword evidence="12" id="KW-0505">Motor protein</keyword>
<evidence type="ECO:0000256" key="3">
    <source>
        <dbReference type="ARBA" id="ARBA00011655"/>
    </source>
</evidence>
<dbReference type="InterPro" id="IPR024317">
    <property type="entry name" value="Dynein_heavy_chain_D4_dom"/>
</dbReference>
<evidence type="ECO:0000256" key="4">
    <source>
        <dbReference type="ARBA" id="ARBA00022197"/>
    </source>
</evidence>
<dbReference type="Pfam" id="PF18199">
    <property type="entry name" value="Dynein_C"/>
    <property type="match status" value="1"/>
</dbReference>
<dbReference type="InterPro" id="IPR042219">
    <property type="entry name" value="AAA_lid_11_sf"/>
</dbReference>
<dbReference type="Gene3D" id="1.10.8.720">
    <property type="entry name" value="Region D6 of dynein motor"/>
    <property type="match status" value="1"/>
</dbReference>
<dbReference type="PANTHER" id="PTHR46532">
    <property type="entry name" value="MALE FERTILITY FACTOR KL5"/>
    <property type="match status" value="1"/>
</dbReference>
<accession>A0A507DKS3</accession>
<dbReference type="FunFam" id="1.10.8.1220:FF:000002">
    <property type="entry name" value="cytoplasmic dynein 1 heavy chain 1-like"/>
    <property type="match status" value="1"/>
</dbReference>
<dbReference type="FunFam" id="1.10.8.720:FF:000003">
    <property type="entry name" value="Cytoplasmic dynein heavy chain 2"/>
    <property type="match status" value="1"/>
</dbReference>
<dbReference type="Gene3D" id="1.20.1270.280">
    <property type="match status" value="1"/>
</dbReference>
<feature type="domain" description="AAA+ ATPase" evidence="17">
    <location>
        <begin position="2336"/>
        <end position="2552"/>
    </location>
</feature>
<dbReference type="InterPro" id="IPR042228">
    <property type="entry name" value="Dynein_linker_3"/>
</dbReference>
<dbReference type="FunFam" id="3.40.50.300:FF:000517">
    <property type="entry name" value="Cytoplasmic dynein heavy chain 1"/>
    <property type="match status" value="1"/>
</dbReference>
<organism evidence="18 19">
    <name type="scientific">Synchytrium endobioticum</name>
    <dbReference type="NCBI Taxonomy" id="286115"/>
    <lineage>
        <taxon>Eukaryota</taxon>
        <taxon>Fungi</taxon>
        <taxon>Fungi incertae sedis</taxon>
        <taxon>Chytridiomycota</taxon>
        <taxon>Chytridiomycota incertae sedis</taxon>
        <taxon>Chytridiomycetes</taxon>
        <taxon>Synchytriales</taxon>
        <taxon>Synchytriaceae</taxon>
        <taxon>Synchytrium</taxon>
    </lineage>
</organism>
<dbReference type="Gene3D" id="1.20.920.20">
    <property type="match status" value="2"/>
</dbReference>
<comment type="subunit">
    <text evidence="3">Consists of at least two heavy chains and a number of intermediate and light chains.</text>
</comment>
<keyword evidence="6" id="KW-0493">Microtubule</keyword>
<comment type="subcellular location">
    <subcellularLocation>
        <location evidence="1">Cytoplasm</location>
        <location evidence="1">Cytoskeleton</location>
    </subcellularLocation>
</comment>
<dbReference type="Gene3D" id="1.20.58.1120">
    <property type="match status" value="1"/>
</dbReference>
<evidence type="ECO:0000256" key="13">
    <source>
        <dbReference type="ARBA" id="ARBA00023212"/>
    </source>
</evidence>
<dbReference type="FunFam" id="1.10.8.710:FF:000005">
    <property type="entry name" value="Cytoplasmic dynein heavy chain 1"/>
    <property type="match status" value="1"/>
</dbReference>
<dbReference type="InterPro" id="IPR013594">
    <property type="entry name" value="Dynein_heavy_tail"/>
</dbReference>
<dbReference type="InterPro" id="IPR041658">
    <property type="entry name" value="AAA_lid_11"/>
</dbReference>
<reference evidence="18 19" key="1">
    <citation type="journal article" date="2019" name="Sci. Rep.">
        <title>Comparative genomics of chytrid fungi reveal insights into the obligate biotrophic and pathogenic lifestyle of Synchytrium endobioticum.</title>
        <authorList>
            <person name="van de Vossenberg B.T.L.H."/>
            <person name="Warris S."/>
            <person name="Nguyen H.D.T."/>
            <person name="van Gent-Pelzer M.P.E."/>
            <person name="Joly D.L."/>
            <person name="van de Geest H.C."/>
            <person name="Bonants P.J.M."/>
            <person name="Smith D.S."/>
            <person name="Levesque C.A."/>
            <person name="van der Lee T.A.J."/>
        </authorList>
    </citation>
    <scope>NUCLEOTIDE SEQUENCE [LARGE SCALE GENOMIC DNA]</scope>
    <source>
        <strain evidence="18 19">LEV6574</strain>
    </source>
</reference>
<dbReference type="SMART" id="SM00382">
    <property type="entry name" value="AAA"/>
    <property type="match status" value="4"/>
</dbReference>
<dbReference type="Gene3D" id="1.20.920.30">
    <property type="match status" value="1"/>
</dbReference>
<dbReference type="SUPFAM" id="SSF52540">
    <property type="entry name" value="P-loop containing nucleoside triphosphate hydrolases"/>
    <property type="match status" value="4"/>
</dbReference>
<feature type="domain" description="AAA+ ATPase" evidence="17">
    <location>
        <begin position="2701"/>
        <end position="2851"/>
    </location>
</feature>
<dbReference type="FunFam" id="1.10.287.2620:FF:000001">
    <property type="entry name" value="Cytoplasmic dynein heavy chain 1"/>
    <property type="match status" value="1"/>
</dbReference>
<evidence type="ECO:0000256" key="15">
    <source>
        <dbReference type="SAM" id="Coils"/>
    </source>
</evidence>
<dbReference type="Pfam" id="PF12774">
    <property type="entry name" value="AAA_6"/>
    <property type="match status" value="2"/>
</dbReference>
<dbReference type="Gene3D" id="1.10.472.130">
    <property type="match status" value="1"/>
</dbReference>
<keyword evidence="10" id="KW-0243">Dynein</keyword>
<comment type="similarity">
    <text evidence="2">Belongs to the dynein heavy chain family.</text>
</comment>
<dbReference type="Pfam" id="PF17852">
    <property type="entry name" value="Dynein_AAA_lid"/>
    <property type="match status" value="1"/>
</dbReference>
<feature type="coiled-coil region" evidence="15">
    <location>
        <begin position="3319"/>
        <end position="3367"/>
    </location>
</feature>
<dbReference type="FunFam" id="1.20.1270.280:FF:000004">
    <property type="entry name" value="Cytoplasmic dynein heavy chain 2"/>
    <property type="match status" value="1"/>
</dbReference>
<dbReference type="GO" id="GO:0007018">
    <property type="term" value="P:microtubule-based movement"/>
    <property type="evidence" value="ECO:0007669"/>
    <property type="project" value="InterPro"/>
</dbReference>
<evidence type="ECO:0000256" key="5">
    <source>
        <dbReference type="ARBA" id="ARBA00022490"/>
    </source>
</evidence>
<evidence type="ECO:0000256" key="8">
    <source>
        <dbReference type="ARBA" id="ARBA00022741"/>
    </source>
</evidence>
<dbReference type="CDD" id="cd00009">
    <property type="entry name" value="AAA"/>
    <property type="match status" value="2"/>
</dbReference>
<feature type="coiled-coil region" evidence="15">
    <location>
        <begin position="1721"/>
        <end position="1751"/>
    </location>
</feature>
<keyword evidence="5" id="KW-0963">Cytoplasm</keyword>
<proteinExistence type="inferred from homology"/>
<dbReference type="FunFam" id="1.20.58.1120:FF:000003">
    <property type="entry name" value="Cytoplasmic dynein heavy chain 1"/>
    <property type="match status" value="1"/>
</dbReference>
<name>A0A507DKS3_9FUNG</name>
<dbReference type="Pfam" id="PF12780">
    <property type="entry name" value="AAA_8"/>
    <property type="match status" value="1"/>
</dbReference>
<evidence type="ECO:0000256" key="2">
    <source>
        <dbReference type="ARBA" id="ARBA00008887"/>
    </source>
</evidence>
<feature type="region of interest" description="Disordered" evidence="16">
    <location>
        <begin position="80"/>
        <end position="110"/>
    </location>
</feature>
<keyword evidence="8" id="KW-0547">Nucleotide-binding</keyword>
<dbReference type="InterPro" id="IPR043160">
    <property type="entry name" value="Dynein_C_barrel"/>
</dbReference>
<dbReference type="InterPro" id="IPR026983">
    <property type="entry name" value="DHC"/>
</dbReference>
<dbReference type="FunFam" id="3.20.180.20:FF:000002">
    <property type="entry name" value="Cytoplasmic dynein heavy chain 1"/>
    <property type="match status" value="1"/>
</dbReference>
<dbReference type="Gene3D" id="3.20.180.20">
    <property type="entry name" value="Dynein heavy chain, N-terminal domain 2"/>
    <property type="match status" value="1"/>
</dbReference>
<dbReference type="InterPro" id="IPR024743">
    <property type="entry name" value="Dynein_HC_stalk"/>
</dbReference>
<dbReference type="FunFam" id="1.20.140.100:FF:000002">
    <property type="entry name" value="Cytoplasmic dynein heavy chain 1"/>
    <property type="match status" value="1"/>
</dbReference>
<dbReference type="Pfam" id="PF08393">
    <property type="entry name" value="DHC_N2"/>
    <property type="match status" value="1"/>
</dbReference>
<dbReference type="Pfam" id="PF22597">
    <property type="entry name" value="DYN_lid"/>
    <property type="match status" value="1"/>
</dbReference>
<evidence type="ECO:0000256" key="6">
    <source>
        <dbReference type="ARBA" id="ARBA00022701"/>
    </source>
</evidence>
<dbReference type="Pfam" id="PF12775">
    <property type="entry name" value="AAA_7"/>
    <property type="match status" value="1"/>
</dbReference>
<dbReference type="FunFam" id="1.20.920.20:FF:000002">
    <property type="entry name" value="Cytoplasmic dynein 1 heavy chain"/>
    <property type="match status" value="1"/>
</dbReference>
<keyword evidence="13" id="KW-0206">Cytoskeleton</keyword>
<dbReference type="Pfam" id="PF12781">
    <property type="entry name" value="AAA_9"/>
    <property type="match status" value="1"/>
</dbReference>
<dbReference type="EMBL" id="QEAM01000004">
    <property type="protein sequence ID" value="TPX51480.1"/>
    <property type="molecule type" value="Genomic_DNA"/>
</dbReference>
<dbReference type="FunFam" id="3.40.50.300:FF:000071">
    <property type="entry name" value="Cytoplasmic dynein heavy chain 1"/>
    <property type="match status" value="1"/>
</dbReference>
<dbReference type="InterPro" id="IPR013602">
    <property type="entry name" value="Dynein_heavy_linker"/>
</dbReference>
<dbReference type="GO" id="GO:0045505">
    <property type="term" value="F:dynein intermediate chain binding"/>
    <property type="evidence" value="ECO:0007669"/>
    <property type="project" value="InterPro"/>
</dbReference>
<dbReference type="Pfam" id="PF03028">
    <property type="entry name" value="Dynein_heavy"/>
    <property type="match status" value="1"/>
</dbReference>
<feature type="domain" description="AAA+ ATPase" evidence="17">
    <location>
        <begin position="3043"/>
        <end position="3209"/>
    </location>
</feature>
<dbReference type="Gene3D" id="3.10.490.20">
    <property type="match status" value="1"/>
</dbReference>
<dbReference type="InterPro" id="IPR004273">
    <property type="entry name" value="Dynein_heavy_D6_P-loop"/>
</dbReference>
<dbReference type="FunFam" id="3.40.50.300:FF:000122">
    <property type="entry name" value="Cytoplasmic dynein 1 heavy chain"/>
    <property type="match status" value="1"/>
</dbReference>
<dbReference type="GO" id="GO:0051959">
    <property type="term" value="F:dynein light intermediate chain binding"/>
    <property type="evidence" value="ECO:0007669"/>
    <property type="project" value="InterPro"/>
</dbReference>
<dbReference type="FunFam" id="3.40.50.300:FF:000373">
    <property type="entry name" value="Cytoplasmic dynein heavy chain 2"/>
    <property type="match status" value="1"/>
</dbReference>
<keyword evidence="9" id="KW-0067">ATP-binding</keyword>
<dbReference type="InterPro" id="IPR054354">
    <property type="entry name" value="DYNC2H1-like_lid"/>
</dbReference>
<dbReference type="Gene3D" id="1.20.140.100">
    <property type="entry name" value="Dynein heavy chain, N-terminal domain 2"/>
    <property type="match status" value="1"/>
</dbReference>
<dbReference type="InterPro" id="IPR041228">
    <property type="entry name" value="Dynein_C"/>
</dbReference>
<evidence type="ECO:0000256" key="11">
    <source>
        <dbReference type="ARBA" id="ARBA00023054"/>
    </source>
</evidence>
<dbReference type="PANTHER" id="PTHR46532:SF4">
    <property type="entry name" value="AAA+ ATPASE DOMAIN-CONTAINING PROTEIN"/>
    <property type="match status" value="1"/>
</dbReference>
<dbReference type="InterPro" id="IPR003593">
    <property type="entry name" value="AAA+_ATPase"/>
</dbReference>
<dbReference type="Pfam" id="PF08385">
    <property type="entry name" value="DHC_N1"/>
    <property type="match status" value="1"/>
</dbReference>
<evidence type="ECO:0000256" key="9">
    <source>
        <dbReference type="ARBA" id="ARBA00022840"/>
    </source>
</evidence>
<dbReference type="Gene3D" id="1.10.287.2620">
    <property type="match status" value="1"/>
</dbReference>
<keyword evidence="11 15" id="KW-0175">Coiled coil</keyword>
<dbReference type="Proteomes" id="UP000320475">
    <property type="component" value="Unassembled WGS sequence"/>
</dbReference>
<dbReference type="Pfam" id="PF18198">
    <property type="entry name" value="AAA_lid_11"/>
    <property type="match status" value="1"/>
</dbReference>
<dbReference type="GO" id="GO:0005858">
    <property type="term" value="C:axonemal dynein complex"/>
    <property type="evidence" value="ECO:0007669"/>
    <property type="project" value="TreeGrafter"/>
</dbReference>
<dbReference type="Gene3D" id="1.10.8.710">
    <property type="match status" value="1"/>
</dbReference>
<evidence type="ECO:0000256" key="16">
    <source>
        <dbReference type="SAM" id="MobiDB-lite"/>
    </source>
</evidence>
<dbReference type="Pfam" id="PF12777">
    <property type="entry name" value="MT"/>
    <property type="match status" value="1"/>
</dbReference>
<dbReference type="InterPro" id="IPR035706">
    <property type="entry name" value="AAA_9"/>
</dbReference>
<evidence type="ECO:0000256" key="10">
    <source>
        <dbReference type="ARBA" id="ARBA00023017"/>
    </source>
</evidence>
<evidence type="ECO:0000313" key="19">
    <source>
        <dbReference type="Proteomes" id="UP000320475"/>
    </source>
</evidence>
<dbReference type="GO" id="GO:0005874">
    <property type="term" value="C:microtubule"/>
    <property type="evidence" value="ECO:0007669"/>
    <property type="project" value="UniProtKB-KW"/>
</dbReference>
<evidence type="ECO:0000256" key="1">
    <source>
        <dbReference type="ARBA" id="ARBA00004245"/>
    </source>
</evidence>
<evidence type="ECO:0000259" key="17">
    <source>
        <dbReference type="SMART" id="SM00382"/>
    </source>
</evidence>
<protein>
    <recommendedName>
        <fullName evidence="4">Dynein heavy chain, cytoplasmic</fullName>
    </recommendedName>
    <alternativeName>
        <fullName evidence="14">Dynein heavy chain, cytosolic</fullName>
    </alternativeName>
</protein>
<dbReference type="InterPro" id="IPR041466">
    <property type="entry name" value="Dynein_AAA5_ext"/>
</dbReference>
<evidence type="ECO:0000256" key="12">
    <source>
        <dbReference type="ARBA" id="ARBA00023175"/>
    </source>
</evidence>
<comment type="caution">
    <text evidence="18">The sequence shown here is derived from an EMBL/GenBank/DDBJ whole genome shotgun (WGS) entry which is preliminary data.</text>
</comment>
<dbReference type="VEuPathDB" id="FungiDB:SeMB42_g00788"/>
<dbReference type="GO" id="GO:0008569">
    <property type="term" value="F:minus-end-directed microtubule motor activity"/>
    <property type="evidence" value="ECO:0007669"/>
    <property type="project" value="InterPro"/>
</dbReference>
<dbReference type="InterPro" id="IPR043157">
    <property type="entry name" value="Dynein_AAA1S"/>
</dbReference>
<evidence type="ECO:0000313" key="18">
    <source>
        <dbReference type="EMBL" id="TPX51480.1"/>
    </source>
</evidence>
<dbReference type="InterPro" id="IPR042222">
    <property type="entry name" value="Dynein_2_N"/>
</dbReference>
<sequence length="4750" mass="538213">MSTALQVDDTAANESGRQSYFPATFRCSPSLQIPAPVPPSAGFSLCATSEIQFYLPRHDWVIAGLMHSAFQFQTSQPQTSVTMAEPNDGGDPQAMLSLRSPGPESSAADPASVTSYLSKLLSVMLDAGPNELQILLDGTSDTMNTLNRFASDPQVQAIYVLKERASASSHDGIRRDSVALDDGSTPCTYSIFLEASYPPDVITALAIIKRFPIIDANKPLSSQLQVINIPGIGDGANAFEALRAHVHHGLTPYFDAYVAAKTFNYNNGINSSNTVGAVGGIPGRDFDKEAKSGIPLTKKKLADLDLSLLHLQQNIDIPEISLNIHPIIQNAVAQCRDLKQRISIDAVEQVADEATILRKLENDVKGWIREIQKVTKLSRDPDSGSAIQEINFWMNLERALAQIEDQLKSDEVVLTLDYLKAAKRFHLTVSFLSDTGLKEAIDLVQKYNQLMKDFPLNELLAASDLKRVQESLLMIFGHLNKKLRISPYPIRRALPLVEAISRDLYDSLYRVLNLHRLMFIDYEDFEKETRGCDEVFRTWDEQFKEFGNVAREVSRKRSEKFLPIKINAAHAKLQERIVYIRGFRKSHEQLHTTILRVMRPGGTKQAGSYHANAVTKDVDFVNIEVLEDVKLAYEAVKNVDVLDVSSDGTENWMVVEHVYNERVARVENQIIARLRDRLATAKTAHEMFRVFSKFNALFIRPKIRGAIQEYQNQLIESVKEDLQALQDKFKLSYRNSEAAHVSSIRDLPPVGGAIAWARQIERQLGLYMRRVEDVLGKGWELYAEGQKLAAIGSAFRKKLETRPVYDAWLAEITRREVSVSGLIFDVSKSRTAGGSSLALSVNFDPQVITLFKEVRSLIWLGFSIPHTVSNVAKDAKRVYPYAVSLTETVRTYTQTLIRIKQMDSIVAPLVMGYHRDVHQLIASRGIQLKWDYFANSYDPRLGGLEAAGYSTNTKSENRHVTFVRDFVNVVTILQDKTFSALAICEEINGLLNELKDCSYVQVELTSILVHIQKAVDRLNLENCANLDTWTTMLNQRIEGVLLNRLQVAIKAWNAAIDPTESNSEDFAQSLSVPQNGEMITEQRRPRIHMSVHEMKLRSQCMYLDPPVEKARESLYRQFHDWLAIVCGLKRIQSSRYELDVTAAQTNQNTTYSSLLANVTSNLLPKAYAILENTIDDASKYLNVWIQYQALWDLDEQMLYNRLGDDLRQWQQLVLEIKKARSTFDTSETSKNFGCISIDYEQVQIKVNAKYDQWQRDVINKFGARLGAAMREFHAAVSKSRHDLEAQSADAPSTSDAVSFITLLQSLKRNLGGWSEEVEIFRMGQNTLERQRYIFPTDWLYVDNIEGEWSALNEIYTKKNAAAQNQLVSLQMKIIGEDKIVQGKIKDAATEWDKCKPVQGDVKHDRATDTLNVFEGRVTRLKEEYDQVCRAKSALDLEISLDEKLGVILEELRDLKSVWSALSRVWQSLYEIKDTPFSMAAPRKIRQQLDALLNSAKDMPSRLRQYAAYEYMQESIKSFVKIIPLFTDLKSVAVRERHWRVLLKSLKREGTLSLLDMTVGQVWDLDLRKNEAVVRDVVAVAQGEMALEEFLKAVKETWTSYALDLVNYQNKCRLIRGWDELLTKCSEHLSSLMAMKHSPFYKVFEEEAFVWHDKLNRIHVLFDVWIDVQRQWVYLEGIFSGSADIKHLLPTETSRFQNINAEFMALMKKVYKSPYVLDVLNIQNIQKSLERLAELLAKIQKALGEYLEKERQSFPRFYFVGDEDLLEIIGNSKDVMRIQKHFKKMFAGVSSLVLDDNASEILGLASREGEIMTFFTPVSIKDNPKINDWLKLLENEMRISLGTWLKEAAMSLSSFFNRSSFKAELFLDWIHAHPAQIVTLGIQVHWSQSVERALQQAESSRMSSKEVLASSAELVEKSLTILADTVLTDLLAVRRKKCEHLITELVHQRDVIRHLVRHEVTSPKSFEWLYQMRFYYNPSIQDSLRRLTVHMANASFVYGYEYLGVVDRLVQTPLTDRCYLTLTQALQSRLGGSPFGPAGTGKTESVKALGVQLGRFVLVFNCDETFDFQAMGRIFVGLCRVGAWGCFDEFNRLEERILSAVSQQIQTIQLALKEESEIDLVGKQLKVHPSTGIFITMNPGYAGRSNLPDNLKKLFRSIAMAKPDRELISQVMLFSQGFRNAELVASKIVPFFNLCQEQLSSQSHYDFGLRALKSVLVSAGNVKRDRLVALRKLKADAGDDELLQTRAESEEASISKSRAEQEILIQSIQDTVVPKLVAEDVSLMQSLASDVFPGIEYKPLDVGDLMVEIQNICDKEQYVAHAKWVEKIVQLYQIQRIHHGVMMVGPTGSGKSSAWRVLLKALQNMERVDSESYIIDAKAITKYALYGFMDPTTREWTDGLFTHILRRIVDNVRGEVTKRHWIVFDGDVDPEWVENLNSVLDDNKLLTLPNGERLALPPNVRIMFEVETLRYATLATVSRCGMVWFSDDVVSASMMCHHYLEVLKAVPLDKENDEGYTNHGDDSPGSVLVSQQTLSEILARAMSDDGLVIKALEFSSTLGHIMEFTRVRALTSLFSLINKTARNITEYNANHPDFPMGLDHLESYVMKRLFLAIIWSFVGDARIEDRTRLADFLVSVASIDLPQSLTSIIDFDVNVNTGQWVAWQTKVPNIEIEPQGVATADVVIPTLDTLRHEDILYSWLSEHKPLILCGPPGSGKTMTLFAALRKLPEVEVVGLNFSSATTPELILKTFEQHCDFKRTPRGLTLSPRAIGRWLVVFCDEINLPSRDKYGTQRVISFMRQLVEHGGYWRAADKSWVVLDRIQFVGACNPPTDPGRVPMTHRFLRHAPIVMVDYPGEKSLLQIYNTFSRAMLKVVPSVKGYAETLTGAMVELYLSSQKQFTPDQQAHYVYSPRELTRWVRGIYEAVKPLETISLEGLVRIWAHEALRLFQDRLVTEAERRWTDDIIDSVASKHFVSLDIKAVLKRPILFSDWLSKHYVSVDRDVLRDFVRARLKVFYEEELDVPLVLFNDVLDHVLRIDRVFKQMQGHMLLIGVSGSGKTTLSRFVAWINGLSVFQIQVHNKYSAADFDEDLRTVLRRAGTRGEKVCFIMDESNVLESGFLERMNTLLANAEIPGLFEGDEYTALMNQCKEGAQRDGVIIDSTEELYKWFTHQVMKNLHVVFTMNPPEAGLGSRAATSPALFNRCVLDWFGDWSDQAFYQVAKEFTESLDFTDNTYTAPMDFPLAYDDLPMPPDYRNAIVNAFVFVHQSLYDVNAKLGRREGRHNYATPRHYLDFISHYVKVFGEKREDLEDRQRHLNVGLDKLKDTVVKVEELRKSLASKKRELEAKTVEANEKLKKMVSDQQEAEQKRAASLHIQNAIAKQNEEIEKRRSVVVAQLAEAEPAVLEAQQSVSNIKKQHLTEVRSMANPPDAVKMAMESVCILLGNRLSSWKDVQIIIRRDDFIASMVNYETNQLTTSVRHEVKTRFLDNPNYNFEIVNRASKACGPLVQWVIAQVLYSEILQEVGPLRTEVADLEESANETRLKAVAIDEMIKELEASIGRYKDEYAVLIGETQALKAEMERVKSKVDRSVTLLSNLASEKERWQSTSMSFDVQMGTIVGDVLLASAFLTYAGFFDQSYRAILLSKWTTHLEKSGIRSKVDLAISEYLSTAEERLMWQKNSLPSDNLCTENAIMMKRFNRYPLIIDPSGQATTFLLNDYRDRKMAVASFLDDAFVKVLESSLRFGNPLLLQDVESLDPILNTILNHEIKRTGGRILIRIGNQDIDFSPSFTLFLSTRDSSTNFSPDICSRVTFVNFTVTAGSLQSQCLHEVLKSERPDIDKKRTDLIKLQGEFQLRLRHLEKALLQALSESKGNILDDDNVMVTLETLKQEAGEVAAKMDETDAVMKTVEDVTHTYTPLAQACASIFFVMERLSALNHFYQFSLEFFLEIFSHVIHKNPRLASMADSSQRLSVITEDLYTVVYTRVCRSLLHVDHATFVMLLAQIRLKSHPDTINEGEYEVFVGGHEGTSRMNHALQSQIAKVVGDEATKRMNGLVTLPIFAKLTEHILAHESLWKSFMSGNTVSVPPCWIGADSEKSIVNAFRKLLVVGCFRPDKIFAATDNFIEVVFSKAFTDTTELSLKSIVMDEVKASTPVAFCSVAGFDASFRVEAFAKDVSGRIKSVAMGSAEGVALADAAIATAVRTGTWVLIKNVHLATAWLTQLEKKLYNLKAHPNFRLFLTMEINPKVPANIIRVSRCLMFEPAPGVKANLLDTLTALPHDSISKGPAERPRLYFLLAWLHAVIQERLRYVPLGWTKVYEFNDSDFDCALTMIDNWLEATAGGRSNIPPAKIPWGAITTLLKQTVYGGKVDSDVDQNVLDSFIDGFFSPASYESSFHLAAGEGLVIPEGTRMNQFINWVQSLPSQQSPAWLGLPRNAETVLMAMQGLTMVSNIRKMKVLADDEYDAKNLDISDIRGRDSTAFQIPSWMRSLHQTAQEWLKLLPETIPAMSRPTTPTVKAPLRRFFERENKLGHDLLKNVRMDLFNLEKVCTGQMKQTNHLRELMSSIIRGVVPNHWKVYKSAHKMTLNQWIVEFELRLEQISRVAKQSNLNEFEVWLGGLFMPEAFITASRQAVAQHRKWSLEELELQVHVEDSAHRGGFTVSGLRLEGAEFKDGLIHLSSAVSSPLPFTSILWTRRQVATSQPISQPLVTIPVYLNRDRDQELFKASFACPSEIESRLLLQHAVAIVTTA</sequence>
<dbReference type="InterPro" id="IPR027417">
    <property type="entry name" value="P-loop_NTPase"/>
</dbReference>
<dbReference type="FunFam" id="1.20.920.30:FF:000001">
    <property type="entry name" value="Cytoplasmic dynein heavy chain 1"/>
    <property type="match status" value="1"/>
</dbReference>
<feature type="domain" description="AAA+ ATPase" evidence="17">
    <location>
        <begin position="2030"/>
        <end position="2163"/>
    </location>
</feature>
<dbReference type="FunFam" id="3.10.490.20:FF:000004">
    <property type="entry name" value="Cytoplasmic dynein heavy chain 2"/>
    <property type="match status" value="1"/>
</dbReference>
<evidence type="ECO:0000256" key="14">
    <source>
        <dbReference type="ARBA" id="ARBA00033439"/>
    </source>
</evidence>
<dbReference type="InterPro" id="IPR035699">
    <property type="entry name" value="AAA_6"/>
</dbReference>
<dbReference type="OrthoDB" id="447173at2759"/>
<gene>
    <name evidence="18" type="ORF">SeLEV6574_g00289</name>
</gene>
<evidence type="ECO:0000256" key="7">
    <source>
        <dbReference type="ARBA" id="ARBA00022737"/>
    </source>
</evidence>
<dbReference type="Gene3D" id="3.40.50.300">
    <property type="entry name" value="P-loop containing nucleotide triphosphate hydrolases"/>
    <property type="match status" value="5"/>
</dbReference>
<dbReference type="Gene3D" id="1.10.8.1220">
    <property type="match status" value="1"/>
</dbReference>